<name>U4LLN8_PYROM</name>
<keyword evidence="2" id="KW-1185">Reference proteome</keyword>
<gene>
    <name evidence="1" type="ORF">PCON_14078</name>
</gene>
<organism evidence="1 2">
    <name type="scientific">Pyronema omphalodes (strain CBS 100304)</name>
    <name type="common">Pyronema confluens</name>
    <dbReference type="NCBI Taxonomy" id="1076935"/>
    <lineage>
        <taxon>Eukaryota</taxon>
        <taxon>Fungi</taxon>
        <taxon>Dikarya</taxon>
        <taxon>Ascomycota</taxon>
        <taxon>Pezizomycotina</taxon>
        <taxon>Pezizomycetes</taxon>
        <taxon>Pezizales</taxon>
        <taxon>Pyronemataceae</taxon>
        <taxon>Pyronema</taxon>
    </lineage>
</organism>
<dbReference type="Proteomes" id="UP000018144">
    <property type="component" value="Unassembled WGS sequence"/>
</dbReference>
<dbReference type="EMBL" id="HF935997">
    <property type="protein sequence ID" value="CCX33049.1"/>
    <property type="molecule type" value="Genomic_DNA"/>
</dbReference>
<dbReference type="AlphaFoldDB" id="U4LLN8"/>
<protein>
    <submittedName>
        <fullName evidence="1">Uncharacterized protein</fullName>
    </submittedName>
</protein>
<evidence type="ECO:0000313" key="1">
    <source>
        <dbReference type="EMBL" id="CCX33049.1"/>
    </source>
</evidence>
<sequence>MAASNRFNLMLIDKNRQPKKDLPATSDPYELLDNNGQPKRVLPAVLRTSDQLIVALGSALSRAEELKDKLRPDSDLVPVAYIQYINYRQLFELPVSPEEFQVAEKMLKALGLDQSGPAKPPQGMEHNVMQELGKDLEGVDDFRNKCLAFHAFVYPKMSFEDLAPQLDK</sequence>
<reference evidence="1 2" key="1">
    <citation type="journal article" date="2013" name="PLoS Genet.">
        <title>The genome and development-dependent transcriptomes of Pyronema confluens: a window into fungal evolution.</title>
        <authorList>
            <person name="Traeger S."/>
            <person name="Altegoer F."/>
            <person name="Freitag M."/>
            <person name="Gabaldon T."/>
            <person name="Kempken F."/>
            <person name="Kumar A."/>
            <person name="Marcet-Houben M."/>
            <person name="Poggeler S."/>
            <person name="Stajich J.E."/>
            <person name="Nowrousian M."/>
        </authorList>
    </citation>
    <scope>NUCLEOTIDE SEQUENCE [LARGE SCALE GENOMIC DNA]</scope>
    <source>
        <strain evidence="2">CBS 100304</strain>
        <tissue evidence="1">Vegetative mycelium</tissue>
    </source>
</reference>
<evidence type="ECO:0000313" key="2">
    <source>
        <dbReference type="Proteomes" id="UP000018144"/>
    </source>
</evidence>
<proteinExistence type="predicted"/>
<accession>U4LLN8</accession>